<keyword evidence="5" id="KW-1185">Reference proteome</keyword>
<evidence type="ECO:0000313" key="5">
    <source>
        <dbReference type="Proteomes" id="UP000002166"/>
    </source>
</evidence>
<dbReference type="Proteomes" id="UP000002166">
    <property type="component" value="Chromosome"/>
</dbReference>
<keyword evidence="2" id="KW-0808">Transferase</keyword>
<dbReference type="AlphaFoldDB" id="B1MVL7"/>
<proteinExistence type="predicted"/>
<reference evidence="4 5" key="1">
    <citation type="journal article" date="2008" name="J. Bacteriol.">
        <title>Complete genome sequence of Leuconostoc citreum KM20.</title>
        <authorList>
            <person name="Kim J.F."/>
            <person name="Jeong H."/>
            <person name="Lee J.-S."/>
            <person name="Choi S.-H."/>
            <person name="Ha M."/>
            <person name="Hur C.-G."/>
            <person name="Kim J.-S."/>
            <person name="Lee S."/>
            <person name="Park H.-S."/>
            <person name="Park Y.-H."/>
            <person name="Oh T.K."/>
        </authorList>
    </citation>
    <scope>NUCLEOTIDE SEQUENCE [LARGE SCALE GENOMIC DNA]</scope>
    <source>
        <strain evidence="4 5">KM20</strain>
    </source>
</reference>
<dbReference type="SUPFAM" id="SSF53756">
    <property type="entry name" value="UDP-Glycosyltransferase/glycogen phosphorylase"/>
    <property type="match status" value="1"/>
</dbReference>
<protein>
    <submittedName>
        <fullName evidence="4">Lipopolysaccharide biosynthesis protein</fullName>
    </submittedName>
</protein>
<dbReference type="GO" id="GO:0016757">
    <property type="term" value="F:glycosyltransferase activity"/>
    <property type="evidence" value="ECO:0007669"/>
    <property type="project" value="UniProtKB-KW"/>
</dbReference>
<dbReference type="Pfam" id="PF00534">
    <property type="entry name" value="Glycos_transf_1"/>
    <property type="match status" value="1"/>
</dbReference>
<dbReference type="CAZy" id="GT4">
    <property type="family name" value="Glycosyltransferase Family 4"/>
</dbReference>
<evidence type="ECO:0000256" key="1">
    <source>
        <dbReference type="ARBA" id="ARBA00022676"/>
    </source>
</evidence>
<evidence type="ECO:0000313" key="4">
    <source>
        <dbReference type="EMBL" id="ACA83271.1"/>
    </source>
</evidence>
<dbReference type="STRING" id="349519.LCK_01447"/>
<dbReference type="eggNOG" id="COG0438">
    <property type="taxonomic scope" value="Bacteria"/>
</dbReference>
<evidence type="ECO:0000259" key="3">
    <source>
        <dbReference type="Pfam" id="PF00534"/>
    </source>
</evidence>
<name>B1MVL7_LEUCK</name>
<dbReference type="PANTHER" id="PTHR12526:SF629">
    <property type="entry name" value="TEICHURONIC ACID BIOSYNTHESIS GLYCOSYLTRANSFERASE TUAH-RELATED"/>
    <property type="match status" value="1"/>
</dbReference>
<dbReference type="PANTHER" id="PTHR12526">
    <property type="entry name" value="GLYCOSYLTRANSFERASE"/>
    <property type="match status" value="1"/>
</dbReference>
<sequence length="514" mass="60703">MQAVFLNTFYAENLSGASYAVNKRLELFLRHQVVAKVMTTKFYLTNRYFFEKHFPNQKSSFLEFIDVLTSTIQVPEKKVLVDENFFNKLGFLLKKNEHKAIDRRSNYVTWTTYPDGRILEVSYHNREGEIVRIDGYDYRGFLSVKSYYEINKDNHLCMTRREHLNQYGQTMLTYYFTLEKKLRKIIWQTDRGFIYTFNSEDDLLITALKQYTKEKSEKYFVVADLFITETLAKLAKLNEQNNVALFVQLHNIQFKETQENDPIRIGYSYPILNNNYYNGLIVLTDRQKKDIDSVVENQNNIYTIPENWFSSQDVKRHRLVKWDDKEDGLVIISARLDKVKQIDQAIKSVIFAHSRVPKIHLEIWGSGPEKEELEKIIQQEDAEDYIFLKGSLDNKSMKKRLSEAQLHLLTSKNEGLPMVLFESQLGQTPSICYDIDYGPDAIIINRVNGDLIAANDTKYLAMRLEDLFKDDEQGILRHYAFNTRATIDKYNESSIWLLWKNLMEQTFKHENYNY</sequence>
<dbReference type="EMBL" id="DQ489736">
    <property type="protein sequence ID" value="ACA83271.1"/>
    <property type="molecule type" value="Genomic_DNA"/>
</dbReference>
<organism evidence="4 5">
    <name type="scientific">Leuconostoc citreum (strain KM20)</name>
    <dbReference type="NCBI Taxonomy" id="349519"/>
    <lineage>
        <taxon>Bacteria</taxon>
        <taxon>Bacillati</taxon>
        <taxon>Bacillota</taxon>
        <taxon>Bacilli</taxon>
        <taxon>Lactobacillales</taxon>
        <taxon>Lactobacillaceae</taxon>
        <taxon>Leuconostoc</taxon>
    </lineage>
</organism>
<dbReference type="Gene3D" id="3.40.50.2000">
    <property type="entry name" value="Glycogen Phosphorylase B"/>
    <property type="match status" value="2"/>
</dbReference>
<dbReference type="KEGG" id="lci:LCK_01447"/>
<dbReference type="InterPro" id="IPR001296">
    <property type="entry name" value="Glyco_trans_1"/>
</dbReference>
<keyword evidence="1" id="KW-0328">Glycosyltransferase</keyword>
<dbReference type="RefSeq" id="WP_012305412.1">
    <property type="nucleotide sequence ID" value="NC_010471.1"/>
</dbReference>
<accession>B1MVL7</accession>
<evidence type="ECO:0000256" key="2">
    <source>
        <dbReference type="ARBA" id="ARBA00022679"/>
    </source>
</evidence>
<dbReference type="HOGENOM" id="CLU_009583_21_0_9"/>
<gene>
    <name evidence="4" type="primary">yohH</name>
    <name evidence="4" type="ordered locus">LCK_01447</name>
</gene>
<dbReference type="OrthoDB" id="570545at2"/>
<feature type="domain" description="Glycosyl transferase family 1" evidence="3">
    <location>
        <begin position="324"/>
        <end position="472"/>
    </location>
</feature>